<dbReference type="PANTHER" id="PTHR12646">
    <property type="entry name" value="NOT56 - RELATED"/>
    <property type="match status" value="1"/>
</dbReference>
<comment type="cofactor">
    <cofactor evidence="1">
        <name>L-ascorbate</name>
        <dbReference type="ChEBI" id="CHEBI:38290"/>
    </cofactor>
</comment>
<dbReference type="SMART" id="SM00702">
    <property type="entry name" value="P4Hc"/>
    <property type="match status" value="1"/>
</dbReference>
<evidence type="ECO:0000256" key="21">
    <source>
        <dbReference type="SAM" id="Phobius"/>
    </source>
</evidence>
<evidence type="ECO:0000256" key="3">
    <source>
        <dbReference type="ARBA" id="ARBA00004922"/>
    </source>
</evidence>
<dbReference type="GO" id="GO:0051213">
    <property type="term" value="F:dioxygenase activity"/>
    <property type="evidence" value="ECO:0007669"/>
    <property type="project" value="UniProtKB-KW"/>
</dbReference>
<dbReference type="Pfam" id="PF05208">
    <property type="entry name" value="ALG3"/>
    <property type="match status" value="1"/>
</dbReference>
<evidence type="ECO:0000256" key="5">
    <source>
        <dbReference type="ARBA" id="ARBA00015561"/>
    </source>
</evidence>
<keyword evidence="8 21" id="KW-0812">Transmembrane</keyword>
<dbReference type="Gene3D" id="2.60.120.620">
    <property type="entry name" value="q2cbj1_9rhob like domain"/>
    <property type="match status" value="1"/>
</dbReference>
<dbReference type="InterPro" id="IPR044862">
    <property type="entry name" value="Pro_4_hyd_alph_FE2OG_OXY"/>
</dbReference>
<keyword evidence="10" id="KW-0256">Endoplasmic reticulum</keyword>
<keyword evidence="14" id="KW-0408">Iron</keyword>
<evidence type="ECO:0000256" key="13">
    <source>
        <dbReference type="ARBA" id="ARBA00023002"/>
    </source>
</evidence>
<keyword evidence="11" id="KW-0223">Dioxygenase</keyword>
<dbReference type="EC" id="2.4.1.258" evidence="4"/>
<comment type="similarity">
    <text evidence="20">Belongs to the glycosyltransferase ALG3 family.</text>
</comment>
<keyword evidence="24" id="KW-1185">Reference proteome</keyword>
<evidence type="ECO:0000259" key="22">
    <source>
        <dbReference type="PROSITE" id="PS51471"/>
    </source>
</evidence>
<gene>
    <name evidence="23" type="ORF">NLJ89_g5243</name>
</gene>
<evidence type="ECO:0000256" key="9">
    <source>
        <dbReference type="ARBA" id="ARBA00022723"/>
    </source>
</evidence>
<feature type="transmembrane region" description="Helical" evidence="21">
    <location>
        <begin position="210"/>
        <end position="231"/>
    </location>
</feature>
<dbReference type="InterPro" id="IPR006620">
    <property type="entry name" value="Pro_4_hyd_alph"/>
</dbReference>
<dbReference type="EMBL" id="JANKHO010000480">
    <property type="protein sequence ID" value="KAJ3509400.1"/>
    <property type="molecule type" value="Genomic_DNA"/>
</dbReference>
<comment type="subcellular location">
    <subcellularLocation>
        <location evidence="2">Endoplasmic reticulum membrane</location>
        <topology evidence="2">Multi-pass membrane protein</topology>
    </subcellularLocation>
</comment>
<dbReference type="PANTHER" id="PTHR12646:SF0">
    <property type="entry name" value="DOL-P-MAN:MAN(5)GLCNAC(2)-PP-DOL ALPHA-1,3-MANNOSYLTRANSFERASE"/>
    <property type="match status" value="1"/>
</dbReference>
<evidence type="ECO:0000256" key="15">
    <source>
        <dbReference type="ARBA" id="ARBA00023136"/>
    </source>
</evidence>
<sequence length="686" mass="77638">MLPSSHFFQQYIRVPQALLFNPAYFWYLAALVIFADALFTGFIIQYVPYTEIDWKTYMVHIKLFLQGEYNYSKITGPTGGLVYPAGHVRIHQFMYDITDAGKNIRVAQYVYGGLYIATLTFSCAIYNAAGNVPNWVILLLPLSKRLHSIFVLRLFNDCWSVVAMQASVFAFQNGIYDVGTMLFSLALSVKMNVILYLPGLLVIMFKRKGLISTLSYMFTLGASQVLFAVPFLKEDPWAYLLTAFNFGRVFLYKWTVNWRFFSEETFLSKELAVTLLVLHVTTLIVFGLFKWCDPDGGLYHVLYRGFKRPEEPAGIAYVTSDFVATVLFTSNLIGILFARSLHYQFYSWYAQQVPFLAWRTRYPAFIKLALILGIEYAWNTFPSTTTSSGVLLACNVLLLAGVWSGYPSGRGLPNGEHSGSFQLCGILGPTASSSSIPDVQFFPRILMARKKVDKKKDTPGSSASIQAPSPQVVFPEVSQKEDLECRAILEDQILIIDGFLSPAECKEYAKFIDTLPLELTPPKKRGEAERVNHRFSVSSLDFAKKLHERILPHLPSFPYPTSVKRPAVVENPRKPHSCNSNIRVYKYAPSQYFGPHYDDSVRDPFTGAKSEWTLLIYLTGAEDGVEGGETLFYKEQRGKPRETITPALKRGTALLHRHGQECMLHEGSPVLKGTKYVLRSDLMFMR</sequence>
<reference evidence="23" key="1">
    <citation type="submission" date="2022-07" db="EMBL/GenBank/DDBJ databases">
        <title>Genome Sequence of Agrocybe chaxingu.</title>
        <authorList>
            <person name="Buettner E."/>
        </authorList>
    </citation>
    <scope>NUCLEOTIDE SEQUENCE</scope>
    <source>
        <strain evidence="23">MP-N11</strain>
    </source>
</reference>
<evidence type="ECO:0000256" key="19">
    <source>
        <dbReference type="ARBA" id="ARBA00049506"/>
    </source>
</evidence>
<evidence type="ECO:0000256" key="12">
    <source>
        <dbReference type="ARBA" id="ARBA00022989"/>
    </source>
</evidence>
<keyword evidence="6" id="KW-0328">Glycosyltransferase</keyword>
<feature type="transmembrane region" description="Helical" evidence="21">
    <location>
        <begin position="266"/>
        <end position="289"/>
    </location>
</feature>
<dbReference type="GO" id="GO:0031418">
    <property type="term" value="F:L-ascorbic acid binding"/>
    <property type="evidence" value="ECO:0007669"/>
    <property type="project" value="InterPro"/>
</dbReference>
<dbReference type="InterPro" id="IPR005123">
    <property type="entry name" value="Oxoglu/Fe-dep_dioxygenase_dom"/>
</dbReference>
<evidence type="ECO:0000256" key="7">
    <source>
        <dbReference type="ARBA" id="ARBA00022679"/>
    </source>
</evidence>
<evidence type="ECO:0000256" key="8">
    <source>
        <dbReference type="ARBA" id="ARBA00022692"/>
    </source>
</evidence>
<dbReference type="Pfam" id="PF13640">
    <property type="entry name" value="2OG-FeII_Oxy_3"/>
    <property type="match status" value="1"/>
</dbReference>
<evidence type="ECO:0000256" key="14">
    <source>
        <dbReference type="ARBA" id="ARBA00023004"/>
    </source>
</evidence>
<evidence type="ECO:0000256" key="2">
    <source>
        <dbReference type="ARBA" id="ARBA00004477"/>
    </source>
</evidence>
<feature type="transmembrane region" description="Helical" evidence="21">
    <location>
        <begin position="322"/>
        <end position="341"/>
    </location>
</feature>
<dbReference type="GO" id="GO:0016705">
    <property type="term" value="F:oxidoreductase activity, acting on paired donors, with incorporation or reduction of molecular oxygen"/>
    <property type="evidence" value="ECO:0007669"/>
    <property type="project" value="InterPro"/>
</dbReference>
<evidence type="ECO:0000256" key="16">
    <source>
        <dbReference type="ARBA" id="ARBA00030065"/>
    </source>
</evidence>
<evidence type="ECO:0000256" key="10">
    <source>
        <dbReference type="ARBA" id="ARBA00022824"/>
    </source>
</evidence>
<feature type="transmembrane region" description="Helical" evidence="21">
    <location>
        <begin position="181"/>
        <end position="203"/>
    </location>
</feature>
<evidence type="ECO:0000256" key="1">
    <source>
        <dbReference type="ARBA" id="ARBA00001961"/>
    </source>
</evidence>
<comment type="catalytic activity">
    <reaction evidence="19">
        <text>an alpha-D-Man-(1-&gt;2)-alpha-D-Man-(1-&gt;2)-alpha-D-Man-(1-&gt;3)-[alpha-D-Man-(1-&gt;6)]-beta-D-Man-(1-&gt;4)-beta-D-GlcNAc-(1-&gt;4)-alpha-D-GlcNAc-diphospho-di-trans,poly-cis-dolichol + a di-trans,poly-cis-dolichyl beta-D-mannosyl phosphate = an alpha-D-Man-(1-&gt;2)-alpha-D-Man-(1-&gt;2)-alpha-D-Man-(1-&gt;3)-[alpha-D-Man-(1-&gt;3)-alpha-D-Man-(1-&gt;6)]-beta-D-Man-(1-&gt;4)-beta-D-GlcNAc-(1-&gt;4)-alpha-D-GlcNAc-diphospho-di-trans,poly-cis-dolichol + a di-trans,poly-cis-dolichyl phosphate + H(+)</text>
        <dbReference type="Rhea" id="RHEA:29527"/>
        <dbReference type="Rhea" id="RHEA-COMP:19498"/>
        <dbReference type="Rhea" id="RHEA-COMP:19501"/>
        <dbReference type="Rhea" id="RHEA-COMP:19516"/>
        <dbReference type="Rhea" id="RHEA-COMP:19517"/>
        <dbReference type="ChEBI" id="CHEBI:15378"/>
        <dbReference type="ChEBI" id="CHEBI:57683"/>
        <dbReference type="ChEBI" id="CHEBI:58211"/>
        <dbReference type="ChEBI" id="CHEBI:132515"/>
        <dbReference type="ChEBI" id="CHEBI:132516"/>
        <dbReference type="EC" id="2.4.1.258"/>
    </reaction>
    <physiologicalReaction direction="left-to-right" evidence="19">
        <dbReference type="Rhea" id="RHEA:29528"/>
    </physiologicalReaction>
</comment>
<dbReference type="OrthoDB" id="20028at2759"/>
<protein>
    <recommendedName>
        <fullName evidence="5">Dol-P-Man:Man(5)GlcNAc(2)-PP-Dol alpha-1,3-mannosyltransferase</fullName>
        <ecNumber evidence="4">2.4.1.258</ecNumber>
    </recommendedName>
    <alternativeName>
        <fullName evidence="17">Dol-P-Man-dependent alpha(1-3)-mannosyltransferase</fullName>
    </alternativeName>
    <alternativeName>
        <fullName evidence="16">Dolichyl-P-Man:Man(5)GlcNAc(2)-PP-dolichyl mannosyltransferase</fullName>
    </alternativeName>
</protein>
<dbReference type="GO" id="GO:0052925">
    <property type="term" value="F:dol-P-Man:Man(5)GlcNAc(2)-PP-Dol alpha-1,3-mannosyltransferase activity"/>
    <property type="evidence" value="ECO:0007669"/>
    <property type="project" value="UniProtKB-EC"/>
</dbReference>
<keyword evidence="12 21" id="KW-1133">Transmembrane helix</keyword>
<keyword evidence="7" id="KW-0808">Transferase</keyword>
<organism evidence="23 24">
    <name type="scientific">Agrocybe chaxingu</name>
    <dbReference type="NCBI Taxonomy" id="84603"/>
    <lineage>
        <taxon>Eukaryota</taxon>
        <taxon>Fungi</taxon>
        <taxon>Dikarya</taxon>
        <taxon>Basidiomycota</taxon>
        <taxon>Agaricomycotina</taxon>
        <taxon>Agaricomycetes</taxon>
        <taxon>Agaricomycetidae</taxon>
        <taxon>Agaricales</taxon>
        <taxon>Agaricineae</taxon>
        <taxon>Strophariaceae</taxon>
        <taxon>Agrocybe</taxon>
    </lineage>
</organism>
<accession>A0A9W8K1H6</accession>
<dbReference type="InterPro" id="IPR007873">
    <property type="entry name" value="Glycosyltransferase_ALG3"/>
</dbReference>
<feature type="transmembrane region" description="Helical" evidence="21">
    <location>
        <begin position="24"/>
        <end position="47"/>
    </location>
</feature>
<feature type="domain" description="Fe2OG dioxygenase" evidence="22">
    <location>
        <begin position="574"/>
        <end position="686"/>
    </location>
</feature>
<comment type="function">
    <text evidence="18">Dol-P-Man:Man(5)GlcNAc(2)-PP-Dol alpha-1,3-mannosyltransferase that operates in the biosynthetic pathway of dolichol-linked oligosaccharides, the glycan precursors employed in protein asparagine (N)-glycosylation. The assembly of dolichol-linked oligosaccharides begins on the cytosolic side of the endoplasmic reticulum membrane and finishes in its lumen. The sequential addition of sugars to dolichol pyrophosphate produces dolichol-linked oligosaccharides containing fourteen sugars, including two GlcNAcs, nine mannoses and three glucoses. Once assembled, the oligosaccharide is transferred from the lipid to nascent proteins by oligosaccharyltransferases. In the lumen of the endoplasmic reticulum, adds the first dolichyl beta-D-mannosyl phosphate derived mannose in an alpha-1,3 linkage to Man(5)GlcNAc(2)-PP-dolichol to produce Man(6)GlcNAc(2)-PP-dolichol.</text>
</comment>
<evidence type="ECO:0000256" key="20">
    <source>
        <dbReference type="ARBA" id="ARBA00093457"/>
    </source>
</evidence>
<evidence type="ECO:0000313" key="23">
    <source>
        <dbReference type="EMBL" id="KAJ3509400.1"/>
    </source>
</evidence>
<evidence type="ECO:0000256" key="17">
    <source>
        <dbReference type="ARBA" id="ARBA00030368"/>
    </source>
</evidence>
<comment type="pathway">
    <text evidence="3">Protein modification; protein glycosylation.</text>
</comment>
<dbReference type="GO" id="GO:0005789">
    <property type="term" value="C:endoplasmic reticulum membrane"/>
    <property type="evidence" value="ECO:0007669"/>
    <property type="project" value="UniProtKB-SubCell"/>
</dbReference>
<dbReference type="Proteomes" id="UP001148786">
    <property type="component" value="Unassembled WGS sequence"/>
</dbReference>
<dbReference type="GO" id="GO:0005506">
    <property type="term" value="F:iron ion binding"/>
    <property type="evidence" value="ECO:0007669"/>
    <property type="project" value="InterPro"/>
</dbReference>
<evidence type="ECO:0000256" key="11">
    <source>
        <dbReference type="ARBA" id="ARBA00022964"/>
    </source>
</evidence>
<evidence type="ECO:0000256" key="4">
    <source>
        <dbReference type="ARBA" id="ARBA00011964"/>
    </source>
</evidence>
<comment type="caution">
    <text evidence="23">The sequence shown here is derived from an EMBL/GenBank/DDBJ whole genome shotgun (WGS) entry which is preliminary data.</text>
</comment>
<dbReference type="AlphaFoldDB" id="A0A9W8K1H6"/>
<evidence type="ECO:0000256" key="6">
    <source>
        <dbReference type="ARBA" id="ARBA00022676"/>
    </source>
</evidence>
<evidence type="ECO:0000256" key="18">
    <source>
        <dbReference type="ARBA" id="ARBA00044743"/>
    </source>
</evidence>
<keyword evidence="13" id="KW-0560">Oxidoreductase</keyword>
<name>A0A9W8K1H6_9AGAR</name>
<keyword evidence="15 21" id="KW-0472">Membrane</keyword>
<dbReference type="PROSITE" id="PS51471">
    <property type="entry name" value="FE2OG_OXY"/>
    <property type="match status" value="1"/>
</dbReference>
<proteinExistence type="inferred from homology"/>
<keyword evidence="9" id="KW-0479">Metal-binding</keyword>
<evidence type="ECO:0000313" key="24">
    <source>
        <dbReference type="Proteomes" id="UP001148786"/>
    </source>
</evidence>